<dbReference type="SUPFAM" id="SSF52499">
    <property type="entry name" value="Isochorismatase-like hydrolases"/>
    <property type="match status" value="1"/>
</dbReference>
<evidence type="ECO:0000313" key="4">
    <source>
        <dbReference type="EMBL" id="MCR6545128.1"/>
    </source>
</evidence>
<dbReference type="CDD" id="cd00431">
    <property type="entry name" value="cysteine_hydrolases"/>
    <property type="match status" value="1"/>
</dbReference>
<evidence type="ECO:0000313" key="5">
    <source>
        <dbReference type="Proteomes" id="UP001524944"/>
    </source>
</evidence>
<keyword evidence="2 4" id="KW-0378">Hydrolase</keyword>
<comment type="caution">
    <text evidence="4">The sequence shown here is derived from an EMBL/GenBank/DDBJ whole genome shotgun (WGS) entry which is preliminary data.</text>
</comment>
<dbReference type="PANTHER" id="PTHR43540:SF6">
    <property type="entry name" value="ISOCHORISMATASE-LIKE DOMAIN-CONTAINING PROTEIN"/>
    <property type="match status" value="1"/>
</dbReference>
<evidence type="ECO:0000256" key="1">
    <source>
        <dbReference type="ARBA" id="ARBA00006336"/>
    </source>
</evidence>
<dbReference type="RefSeq" id="WP_257912745.1">
    <property type="nucleotide sequence ID" value="NZ_JANPWE010000002.1"/>
</dbReference>
<dbReference type="Proteomes" id="UP001524944">
    <property type="component" value="Unassembled WGS sequence"/>
</dbReference>
<evidence type="ECO:0000259" key="3">
    <source>
        <dbReference type="Pfam" id="PF00857"/>
    </source>
</evidence>
<dbReference type="GO" id="GO:0016787">
    <property type="term" value="F:hydrolase activity"/>
    <property type="evidence" value="ECO:0007669"/>
    <property type="project" value="UniProtKB-KW"/>
</dbReference>
<proteinExistence type="inferred from homology"/>
<dbReference type="InterPro" id="IPR000868">
    <property type="entry name" value="Isochorismatase-like_dom"/>
</dbReference>
<evidence type="ECO:0000256" key="2">
    <source>
        <dbReference type="ARBA" id="ARBA00022801"/>
    </source>
</evidence>
<dbReference type="Pfam" id="PF00857">
    <property type="entry name" value="Isochorismatase"/>
    <property type="match status" value="1"/>
</dbReference>
<dbReference type="EMBL" id="JANPWE010000002">
    <property type="protein sequence ID" value="MCR6545128.1"/>
    <property type="molecule type" value="Genomic_DNA"/>
</dbReference>
<dbReference type="Gene3D" id="3.40.50.850">
    <property type="entry name" value="Isochorismatase-like"/>
    <property type="match status" value="1"/>
</dbReference>
<dbReference type="PANTHER" id="PTHR43540">
    <property type="entry name" value="PEROXYUREIDOACRYLATE/UREIDOACRYLATE AMIDOHYDROLASE-RELATED"/>
    <property type="match status" value="1"/>
</dbReference>
<sequence>MGKNYWEWEPTFQIIPQETALLVIDMQKGFVDAGSLLEVPMARDQVPAIAELISCCRNKEIPVVYTSFTIGPDFSYNFYWKMAAQRGLKVEGPHCEFWKGKPETEIAEALQPLPGEKVLHKFGYDCFAQTDLDHFFRSMGIKTILITGTVVNWCVDSTVRSAYHKDYNVAVVSDAVSAFDHAGASAEDWCKLELNLFAEAFGRVLSSKEVMKELSCSDEK</sequence>
<dbReference type="InterPro" id="IPR036380">
    <property type="entry name" value="Isochorismatase-like_sf"/>
</dbReference>
<comment type="similarity">
    <text evidence="1">Belongs to the isochorismatase family.</text>
</comment>
<reference evidence="4 5" key="1">
    <citation type="submission" date="2022-08" db="EMBL/GenBank/DDBJ databases">
        <title>Proteogenomics of the novel Dehalobacterium formicoaceticum strain EZ94 highlights a key role of methyltransferases during anaerobic dichloromethane degradation.</title>
        <authorList>
            <person name="Wasmund K."/>
        </authorList>
    </citation>
    <scope>NUCLEOTIDE SEQUENCE [LARGE SCALE GENOMIC DNA]</scope>
    <source>
        <strain evidence="4 5">EZ94</strain>
    </source>
</reference>
<accession>A0ABT1Y2M9</accession>
<name>A0ABT1Y2M9_9FIRM</name>
<protein>
    <submittedName>
        <fullName evidence="4">Cysteine hydrolase</fullName>
    </submittedName>
</protein>
<keyword evidence="5" id="KW-1185">Reference proteome</keyword>
<organism evidence="4 5">
    <name type="scientific">Dehalobacterium formicoaceticum</name>
    <dbReference type="NCBI Taxonomy" id="51515"/>
    <lineage>
        <taxon>Bacteria</taxon>
        <taxon>Bacillati</taxon>
        <taxon>Bacillota</taxon>
        <taxon>Clostridia</taxon>
        <taxon>Eubacteriales</taxon>
        <taxon>Peptococcaceae</taxon>
        <taxon>Dehalobacterium</taxon>
    </lineage>
</organism>
<gene>
    <name evidence="4" type="ORF">NVS47_06295</name>
</gene>
<dbReference type="InterPro" id="IPR050272">
    <property type="entry name" value="Isochorismatase-like_hydrls"/>
</dbReference>
<feature type="domain" description="Isochorismatase-like" evidence="3">
    <location>
        <begin position="19"/>
        <end position="183"/>
    </location>
</feature>